<evidence type="ECO:0000259" key="2">
    <source>
        <dbReference type="Pfam" id="PF00149"/>
    </source>
</evidence>
<comment type="caution">
    <text evidence="3">The sequence shown here is derived from an EMBL/GenBank/DDBJ whole genome shotgun (WGS) entry which is preliminary data.</text>
</comment>
<evidence type="ECO:0000313" key="3">
    <source>
        <dbReference type="EMBL" id="GAA1506069.1"/>
    </source>
</evidence>
<dbReference type="EMBL" id="BAAAOR010000007">
    <property type="protein sequence ID" value="GAA1506069.1"/>
    <property type="molecule type" value="Genomic_DNA"/>
</dbReference>
<keyword evidence="4" id="KW-1185">Reference proteome</keyword>
<name>A0ABN1ZWJ7_9ACTN</name>
<feature type="region of interest" description="Disordered" evidence="1">
    <location>
        <begin position="133"/>
        <end position="176"/>
    </location>
</feature>
<feature type="domain" description="Calcineurin-like phosphoesterase" evidence="2">
    <location>
        <begin position="3"/>
        <end position="104"/>
    </location>
</feature>
<reference evidence="3 4" key="1">
    <citation type="journal article" date="2019" name="Int. J. Syst. Evol. Microbiol.">
        <title>The Global Catalogue of Microorganisms (GCM) 10K type strain sequencing project: providing services to taxonomists for standard genome sequencing and annotation.</title>
        <authorList>
            <consortium name="The Broad Institute Genomics Platform"/>
            <consortium name="The Broad Institute Genome Sequencing Center for Infectious Disease"/>
            <person name="Wu L."/>
            <person name="Ma J."/>
        </authorList>
    </citation>
    <scope>NUCLEOTIDE SEQUENCE [LARGE SCALE GENOMIC DNA]</scope>
    <source>
        <strain evidence="3 4">JCM 14942</strain>
    </source>
</reference>
<sequence>MSTVALAGDWHGNTRWALARIADVAERGVALILHLGDFGIWPGTSGRTYLDRLEDACTEHGVGIWVTPGNHEDWGRLTRLWADSAHAGQPLHLTKHIAVLPRGYRFELEGRTFVSLGGAPSVDLAKPEPRRRLVARGDDHAGGRQGCRRRRVRRRHARPRRPARALRGRPRCLHPH</sequence>
<dbReference type="Proteomes" id="UP001500842">
    <property type="component" value="Unassembled WGS sequence"/>
</dbReference>
<organism evidence="3 4">
    <name type="scientific">Nocardioides humi</name>
    <dbReference type="NCBI Taxonomy" id="449461"/>
    <lineage>
        <taxon>Bacteria</taxon>
        <taxon>Bacillati</taxon>
        <taxon>Actinomycetota</taxon>
        <taxon>Actinomycetes</taxon>
        <taxon>Propionibacteriales</taxon>
        <taxon>Nocardioidaceae</taxon>
        <taxon>Nocardioides</taxon>
    </lineage>
</organism>
<proteinExistence type="predicted"/>
<protein>
    <recommendedName>
        <fullName evidence="2">Calcineurin-like phosphoesterase domain-containing protein</fullName>
    </recommendedName>
</protein>
<dbReference type="CDD" id="cd00838">
    <property type="entry name" value="MPP_superfamily"/>
    <property type="match status" value="1"/>
</dbReference>
<dbReference type="InterPro" id="IPR004843">
    <property type="entry name" value="Calcineurin-like_PHP"/>
</dbReference>
<dbReference type="RefSeq" id="WP_141005162.1">
    <property type="nucleotide sequence ID" value="NZ_BAAAOR010000007.1"/>
</dbReference>
<feature type="compositionally biased region" description="Basic residues" evidence="1">
    <location>
        <begin position="146"/>
        <end position="176"/>
    </location>
</feature>
<dbReference type="Gene3D" id="3.60.21.10">
    <property type="match status" value="1"/>
</dbReference>
<dbReference type="InterPro" id="IPR029052">
    <property type="entry name" value="Metallo-depent_PP-like"/>
</dbReference>
<feature type="compositionally biased region" description="Basic and acidic residues" evidence="1">
    <location>
        <begin position="133"/>
        <end position="142"/>
    </location>
</feature>
<evidence type="ECO:0000313" key="4">
    <source>
        <dbReference type="Proteomes" id="UP001500842"/>
    </source>
</evidence>
<gene>
    <name evidence="3" type="ORF">GCM10009788_07270</name>
</gene>
<evidence type="ECO:0000256" key="1">
    <source>
        <dbReference type="SAM" id="MobiDB-lite"/>
    </source>
</evidence>
<dbReference type="Pfam" id="PF00149">
    <property type="entry name" value="Metallophos"/>
    <property type="match status" value="1"/>
</dbReference>
<accession>A0ABN1ZWJ7</accession>
<dbReference type="SUPFAM" id="SSF56300">
    <property type="entry name" value="Metallo-dependent phosphatases"/>
    <property type="match status" value="1"/>
</dbReference>